<dbReference type="AlphaFoldDB" id="N2A9R9"/>
<feature type="domain" description="Flagellar hook protein FlgE/F/G-like D1" evidence="5">
    <location>
        <begin position="126"/>
        <end position="196"/>
    </location>
</feature>
<organism evidence="6 7">
    <name type="scientific">Eubacterium plexicaudatum ASF492</name>
    <dbReference type="NCBI Taxonomy" id="1235802"/>
    <lineage>
        <taxon>Bacteria</taxon>
        <taxon>Bacillati</taxon>
        <taxon>Bacillota</taxon>
        <taxon>Clostridia</taxon>
        <taxon>Eubacteriales</taxon>
        <taxon>Eubacteriaceae</taxon>
        <taxon>Eubacterium</taxon>
    </lineage>
</organism>
<dbReference type="Pfam" id="PF00460">
    <property type="entry name" value="Flg_bb_rod"/>
    <property type="match status" value="1"/>
</dbReference>
<keyword evidence="6" id="KW-0966">Cell projection</keyword>
<sequence>MCRYYIYDVILNIDHGRQSRAWSAVEGEAVIMMRALWSAASGMRAQQANVDAISNNLANVNTVGYKTEKPEFKSLLYQTIQTETTSANGAQKPISAQVGLGTRLASVTSHFGDGQLQDVESNSALAISGDGLFAVNGLDNQVYYTRNGDFYWSQGANGLTLCTSEGYQVMDTNGNEIILPDEVDASRVTVSTDGVIGYVDVQNQYVPLNQSVGLFQFNNDAGLEKIAGTYYVETPASGAPMNEATTAGLRRSRVSQGYLEGSNVQVADEMVNMIVAQRAYELNSRAITTSDTMLEQANNLKR</sequence>
<protein>
    <submittedName>
        <fullName evidence="6">Flagellar hook-basal body protein</fullName>
    </submittedName>
</protein>
<dbReference type="HOGENOM" id="CLU_013687_0_1_9"/>
<dbReference type="PANTHER" id="PTHR30435:SF19">
    <property type="entry name" value="FLAGELLAR BASAL-BODY ROD PROTEIN FLGG"/>
    <property type="match status" value="1"/>
</dbReference>
<dbReference type="STRING" id="1235802.C823_02590"/>
<evidence type="ECO:0000259" key="5">
    <source>
        <dbReference type="Pfam" id="PF22692"/>
    </source>
</evidence>
<feature type="domain" description="Flagellar basal body rod protein N-terminal" evidence="3">
    <location>
        <begin position="38"/>
        <end position="66"/>
    </location>
</feature>
<dbReference type="Pfam" id="PF06429">
    <property type="entry name" value="Flg_bbr_C"/>
    <property type="match status" value="1"/>
</dbReference>
<dbReference type="InterPro" id="IPR053967">
    <property type="entry name" value="LlgE_F_G-like_D1"/>
</dbReference>
<feature type="domain" description="Flagellar basal-body/hook protein C-terminal" evidence="4">
    <location>
        <begin position="256"/>
        <end position="300"/>
    </location>
</feature>
<comment type="similarity">
    <text evidence="1 2">Belongs to the flagella basal body rod proteins family.</text>
</comment>
<comment type="caution">
    <text evidence="6">The sequence shown here is derived from an EMBL/GenBank/DDBJ whole genome shotgun (WGS) entry which is preliminary data.</text>
</comment>
<evidence type="ECO:0000313" key="7">
    <source>
        <dbReference type="Proteomes" id="UP000012589"/>
    </source>
</evidence>
<dbReference type="InterPro" id="IPR001444">
    <property type="entry name" value="Flag_bb_rod_N"/>
</dbReference>
<proteinExistence type="inferred from homology"/>
<comment type="subcellular location">
    <subcellularLocation>
        <location evidence="2">Bacterial flagellum basal body</location>
    </subcellularLocation>
</comment>
<dbReference type="PANTHER" id="PTHR30435">
    <property type="entry name" value="FLAGELLAR PROTEIN"/>
    <property type="match status" value="1"/>
</dbReference>
<accession>N2A9R9</accession>
<dbReference type="eggNOG" id="COG4786">
    <property type="taxonomic scope" value="Bacteria"/>
</dbReference>
<keyword evidence="7" id="KW-1185">Reference proteome</keyword>
<name>N2A9R9_9FIRM</name>
<dbReference type="InterPro" id="IPR020013">
    <property type="entry name" value="Flagellar_FlgE/F/G"/>
</dbReference>
<evidence type="ECO:0000313" key="6">
    <source>
        <dbReference type="EMBL" id="EMZ26097.1"/>
    </source>
</evidence>
<dbReference type="SUPFAM" id="SSF117143">
    <property type="entry name" value="Flagellar hook protein flgE"/>
    <property type="match status" value="1"/>
</dbReference>
<gene>
    <name evidence="6" type="ORF">C823_02590</name>
</gene>
<dbReference type="GO" id="GO:0009425">
    <property type="term" value="C:bacterial-type flagellum basal body"/>
    <property type="evidence" value="ECO:0007669"/>
    <property type="project" value="UniProtKB-SubCell"/>
</dbReference>
<dbReference type="PATRIC" id="fig|1235802.3.peg.2740"/>
<dbReference type="Pfam" id="PF22692">
    <property type="entry name" value="LlgE_F_G_D1"/>
    <property type="match status" value="1"/>
</dbReference>
<keyword evidence="2" id="KW-0975">Bacterial flagellum</keyword>
<evidence type="ECO:0000256" key="2">
    <source>
        <dbReference type="RuleBase" id="RU362116"/>
    </source>
</evidence>
<dbReference type="Proteomes" id="UP000012589">
    <property type="component" value="Unassembled WGS sequence"/>
</dbReference>
<keyword evidence="6" id="KW-0969">Cilium</keyword>
<evidence type="ECO:0000256" key="1">
    <source>
        <dbReference type="ARBA" id="ARBA00009677"/>
    </source>
</evidence>
<dbReference type="EMBL" id="AQFT01000085">
    <property type="protein sequence ID" value="EMZ26097.1"/>
    <property type="molecule type" value="Genomic_DNA"/>
</dbReference>
<reference evidence="6 7" key="1">
    <citation type="journal article" date="2014" name="Genome Announc.">
        <title>Draft genome sequences of the altered schaedler flora, a defined bacterial community from gnotobiotic mice.</title>
        <authorList>
            <person name="Wannemuehler M.J."/>
            <person name="Overstreet A.M."/>
            <person name="Ward D.V."/>
            <person name="Phillips G.J."/>
        </authorList>
    </citation>
    <scope>NUCLEOTIDE SEQUENCE [LARGE SCALE GENOMIC DNA]</scope>
    <source>
        <strain evidence="6 7">ASF492</strain>
    </source>
</reference>
<dbReference type="InterPro" id="IPR010930">
    <property type="entry name" value="Flg_bb/hook_C_dom"/>
</dbReference>
<dbReference type="InterPro" id="IPR037925">
    <property type="entry name" value="FlgE/F/G-like"/>
</dbReference>
<dbReference type="GO" id="GO:0071978">
    <property type="term" value="P:bacterial-type flagellum-dependent swarming motility"/>
    <property type="evidence" value="ECO:0007669"/>
    <property type="project" value="TreeGrafter"/>
</dbReference>
<evidence type="ECO:0000259" key="3">
    <source>
        <dbReference type="Pfam" id="PF00460"/>
    </source>
</evidence>
<dbReference type="NCBIfam" id="TIGR03506">
    <property type="entry name" value="FlgEFG_subfam"/>
    <property type="match status" value="2"/>
</dbReference>
<evidence type="ECO:0000259" key="4">
    <source>
        <dbReference type="Pfam" id="PF06429"/>
    </source>
</evidence>
<keyword evidence="6" id="KW-0282">Flagellum</keyword>